<sequence>MTWVVDDFALAVALATDRGLLDGAKGGLLTDIDLPGATALVTGMGFTARFRAGAMTGRTFFLTLDFNLLFGSKNGFFK</sequence>
<name>A0A645IKG1_9ZZZZ</name>
<dbReference type="EMBL" id="VSSQ01117278">
    <property type="protein sequence ID" value="MPN51795.1"/>
    <property type="molecule type" value="Genomic_DNA"/>
</dbReference>
<gene>
    <name evidence="1" type="ORF">SDC9_199444</name>
</gene>
<accession>A0A645IKG1</accession>
<evidence type="ECO:0000313" key="1">
    <source>
        <dbReference type="EMBL" id="MPN51795.1"/>
    </source>
</evidence>
<proteinExistence type="predicted"/>
<comment type="caution">
    <text evidence="1">The sequence shown here is derived from an EMBL/GenBank/DDBJ whole genome shotgun (WGS) entry which is preliminary data.</text>
</comment>
<protein>
    <submittedName>
        <fullName evidence="1">Uncharacterized protein</fullName>
    </submittedName>
</protein>
<organism evidence="1">
    <name type="scientific">bioreactor metagenome</name>
    <dbReference type="NCBI Taxonomy" id="1076179"/>
    <lineage>
        <taxon>unclassified sequences</taxon>
        <taxon>metagenomes</taxon>
        <taxon>ecological metagenomes</taxon>
    </lineage>
</organism>
<reference evidence="1" key="1">
    <citation type="submission" date="2019-08" db="EMBL/GenBank/DDBJ databases">
        <authorList>
            <person name="Kucharzyk K."/>
            <person name="Murdoch R.W."/>
            <person name="Higgins S."/>
            <person name="Loffler F."/>
        </authorList>
    </citation>
    <scope>NUCLEOTIDE SEQUENCE</scope>
</reference>
<dbReference type="AlphaFoldDB" id="A0A645IKG1"/>